<dbReference type="GO" id="GO:0005524">
    <property type="term" value="F:ATP binding"/>
    <property type="evidence" value="ECO:0007669"/>
    <property type="project" value="UniProtKB-KW"/>
</dbReference>
<evidence type="ECO:0000313" key="5">
    <source>
        <dbReference type="Proteomes" id="UP001637996"/>
    </source>
</evidence>
<dbReference type="Gene3D" id="3.40.50.300">
    <property type="entry name" value="P-loop containing nucleotide triphosphate hydrolases"/>
    <property type="match status" value="1"/>
</dbReference>
<gene>
    <name evidence="4" type="ORF">ACCQ41_07230</name>
</gene>
<dbReference type="CDD" id="cd03230">
    <property type="entry name" value="ABC_DR_subfamily_A"/>
    <property type="match status" value="1"/>
</dbReference>
<dbReference type="SMART" id="SM00382">
    <property type="entry name" value="AAA"/>
    <property type="match status" value="1"/>
</dbReference>
<comment type="caution">
    <text evidence="4">The sequence shown here is derived from an EMBL/GenBank/DDBJ whole genome shotgun (WGS) entry which is preliminary data.</text>
</comment>
<organism evidence="4 5">
    <name type="scientific">Anaerococcus martiniensis</name>
    <dbReference type="NCBI Taxonomy" id="3115615"/>
    <lineage>
        <taxon>Bacteria</taxon>
        <taxon>Bacillati</taxon>
        <taxon>Bacillota</taxon>
        <taxon>Tissierellia</taxon>
        <taxon>Tissierellales</taxon>
        <taxon>Peptoniphilaceae</taxon>
        <taxon>Anaerococcus</taxon>
    </lineage>
</organism>
<reference evidence="4 5" key="1">
    <citation type="journal article" date="2025" name="Anaerobe">
        <title>Description of Anaerococcus kampingiae sp. nov., Anaerococcus groningensis sp. nov., Anaerococcus martiniensis sp. nov., and Anaerococcus cruorum sp. nov., isolated from human clinical specimens.</title>
        <authorList>
            <person name="Boiten K.E."/>
            <person name="Meijer J."/>
            <person name="van Wezel E.M."/>
            <person name="Veloo A.C.M."/>
        </authorList>
    </citation>
    <scope>NUCLEOTIDE SEQUENCE [LARGE SCALE GENOMIC DNA]</scope>
    <source>
        <strain evidence="4 5">ENR0831</strain>
    </source>
</reference>
<dbReference type="EMBL" id="JBGMEI010000012">
    <property type="protein sequence ID" value="MFO3666034.1"/>
    <property type="molecule type" value="Genomic_DNA"/>
</dbReference>
<dbReference type="InterPro" id="IPR003439">
    <property type="entry name" value="ABC_transporter-like_ATP-bd"/>
</dbReference>
<evidence type="ECO:0000256" key="1">
    <source>
        <dbReference type="ARBA" id="ARBA00022741"/>
    </source>
</evidence>
<dbReference type="InterPro" id="IPR027417">
    <property type="entry name" value="P-loop_NTPase"/>
</dbReference>
<dbReference type="PANTHER" id="PTHR43158:SF1">
    <property type="entry name" value="ABC TRANSPORTER, ATP-BINDING PROTEIN"/>
    <property type="match status" value="1"/>
</dbReference>
<dbReference type="Pfam" id="PF00005">
    <property type="entry name" value="ABC_tran"/>
    <property type="match status" value="1"/>
</dbReference>
<dbReference type="PANTHER" id="PTHR43158">
    <property type="entry name" value="SKFA PEPTIDE EXPORT ATP-BINDING PROTEIN SKFE"/>
    <property type="match status" value="1"/>
</dbReference>
<accession>A0ABW9MAS8</accession>
<feature type="domain" description="ABC transporter" evidence="3">
    <location>
        <begin position="2"/>
        <end position="224"/>
    </location>
</feature>
<name>A0ABW9MAS8_9FIRM</name>
<dbReference type="SUPFAM" id="SSF52540">
    <property type="entry name" value="P-loop containing nucleoside triphosphate hydrolases"/>
    <property type="match status" value="1"/>
</dbReference>
<proteinExistence type="predicted"/>
<dbReference type="InterPro" id="IPR003593">
    <property type="entry name" value="AAA+_ATPase"/>
</dbReference>
<evidence type="ECO:0000259" key="3">
    <source>
        <dbReference type="PROSITE" id="PS50893"/>
    </source>
</evidence>
<dbReference type="PROSITE" id="PS50893">
    <property type="entry name" value="ABC_TRANSPORTER_2"/>
    <property type="match status" value="1"/>
</dbReference>
<keyword evidence="1" id="KW-0547">Nucleotide-binding</keyword>
<dbReference type="Proteomes" id="UP001637996">
    <property type="component" value="Unassembled WGS sequence"/>
</dbReference>
<sequence>MIDIKNLTKVYSGKAALDNVSLSLEDGQIVGLVGENGSGKTTLLRILAGLERNYMGFVKINGQKPGGHTNSIVSYQPDHMPLDKSMKINEVVNLYEKFYEDFDSKKFYDLLKGFDIPSELKLGECSKGMREKIQIALTLSRQAKIYLLDEPISGVDPKARKMVINTIIENFDYNGILLISTHLISEIEKVLDRAVFVKNGKIIVNESVDDIRLNHQMGVEDYFTEVM</sequence>
<evidence type="ECO:0000313" key="4">
    <source>
        <dbReference type="EMBL" id="MFO3666034.1"/>
    </source>
</evidence>
<protein>
    <submittedName>
        <fullName evidence="4">ABC transporter ATP-binding protein</fullName>
    </submittedName>
</protein>
<dbReference type="RefSeq" id="WP_410031692.1">
    <property type="nucleotide sequence ID" value="NZ_JBGMEI010000012.1"/>
</dbReference>
<keyword evidence="5" id="KW-1185">Reference proteome</keyword>
<evidence type="ECO:0000256" key="2">
    <source>
        <dbReference type="ARBA" id="ARBA00022840"/>
    </source>
</evidence>
<keyword evidence="2 4" id="KW-0067">ATP-binding</keyword>